<protein>
    <submittedName>
        <fullName evidence="6">2-dehydro-3-deoxyglucarate aldolase</fullName>
        <ecNumber evidence="6">4.1.2.20</ecNumber>
    </submittedName>
</protein>
<dbReference type="Proteomes" id="UP000001304">
    <property type="component" value="Chromosome"/>
</dbReference>
<evidence type="ECO:0000313" key="7">
    <source>
        <dbReference type="Proteomes" id="UP000001304"/>
    </source>
</evidence>
<evidence type="ECO:0000313" key="6">
    <source>
        <dbReference type="EMBL" id="ADM27216.1"/>
    </source>
</evidence>
<keyword evidence="4" id="KW-1133">Transmembrane helix</keyword>
<feature type="transmembrane region" description="Helical" evidence="4">
    <location>
        <begin position="226"/>
        <end position="246"/>
    </location>
</feature>
<dbReference type="InterPro" id="IPR005000">
    <property type="entry name" value="Aldolase/citrate-lyase_domain"/>
</dbReference>
<gene>
    <name evidence="6" type="ordered locus">Igag_0375</name>
</gene>
<dbReference type="PANTHER" id="PTHR30502">
    <property type="entry name" value="2-KETO-3-DEOXY-L-RHAMNONATE ALDOLASE"/>
    <property type="match status" value="1"/>
</dbReference>
<dbReference type="InterPro" id="IPR015813">
    <property type="entry name" value="Pyrv/PenolPyrv_kinase-like_dom"/>
</dbReference>
<dbReference type="Pfam" id="PF03328">
    <property type="entry name" value="HpcH_HpaI"/>
    <property type="match status" value="1"/>
</dbReference>
<dbReference type="GO" id="GO:0008672">
    <property type="term" value="F:2-dehydro-3-deoxyglucarate aldolase activity"/>
    <property type="evidence" value="ECO:0007669"/>
    <property type="project" value="UniProtKB-EC"/>
</dbReference>
<evidence type="ECO:0000256" key="2">
    <source>
        <dbReference type="ARBA" id="ARBA00022723"/>
    </source>
</evidence>
<accession>E0SR67</accession>
<sequence length="253" mass="28865">MNLKQRMKKGDILLGTWITINHPDVVDALSELPFDWFVFDLEHAPLDISNLEILLMPLKNTGIAPLARAPWNDMIWIKRILDVGVEGIVAPWINSGREAELFVKYATYPPKGLRGVGPRRAIRYGNIRFDEYYKRFETEDRVLIAQIETRDAIENVEDIVSVDGIDGAYIGPMDLSVNLGIPLQYSHPIFEEAITKVLKVCQKYDKTPGIHGLSLELVRKYIDMGFRFIAIMSDIGVMLSGFRNILQQFNRSK</sequence>
<dbReference type="STRING" id="583356.Igag_0375"/>
<dbReference type="PANTHER" id="PTHR30502:SF0">
    <property type="entry name" value="PHOSPHOENOLPYRUVATE CARBOXYLASE FAMILY PROTEIN"/>
    <property type="match status" value="1"/>
</dbReference>
<keyword evidence="2" id="KW-0479">Metal-binding</keyword>
<dbReference type="AlphaFoldDB" id="E0SR67"/>
<evidence type="ECO:0000256" key="3">
    <source>
        <dbReference type="ARBA" id="ARBA00023239"/>
    </source>
</evidence>
<dbReference type="EC" id="4.1.2.20" evidence="6"/>
<feature type="domain" description="HpcH/HpaI aldolase/citrate lyase" evidence="5">
    <location>
        <begin position="15"/>
        <end position="231"/>
    </location>
</feature>
<dbReference type="HOGENOM" id="CLU_059964_4_1_2"/>
<dbReference type="Gene3D" id="3.20.20.60">
    <property type="entry name" value="Phosphoenolpyruvate-binding domains"/>
    <property type="match status" value="1"/>
</dbReference>
<dbReference type="SUPFAM" id="SSF51621">
    <property type="entry name" value="Phosphoenolpyruvate/pyruvate domain"/>
    <property type="match status" value="1"/>
</dbReference>
<evidence type="ECO:0000256" key="1">
    <source>
        <dbReference type="ARBA" id="ARBA00005568"/>
    </source>
</evidence>
<keyword evidence="3 6" id="KW-0456">Lyase</keyword>
<keyword evidence="4" id="KW-0472">Membrane</keyword>
<comment type="similarity">
    <text evidence="1">Belongs to the HpcH/HpaI aldolase family.</text>
</comment>
<dbReference type="BioCyc" id="IAGG583356:GHAH-380-MONOMER"/>
<dbReference type="KEGG" id="iag:Igag_0375"/>
<proteinExistence type="inferred from homology"/>
<dbReference type="GO" id="GO:0046872">
    <property type="term" value="F:metal ion binding"/>
    <property type="evidence" value="ECO:0007669"/>
    <property type="project" value="UniProtKB-KW"/>
</dbReference>
<dbReference type="InterPro" id="IPR050251">
    <property type="entry name" value="HpcH-HpaI_aldolase"/>
</dbReference>
<reference evidence="6 7" key="1">
    <citation type="journal article" date="2010" name="Stand. Genomic Sci.">
        <title>Complete genome sequence of Ignisphaera aggregans type strain (AQ1.S1).</title>
        <authorList>
            <person name="Goker M."/>
            <person name="Held B."/>
            <person name="Lapidus A."/>
            <person name="Nolan M."/>
            <person name="Spring S."/>
            <person name="Yasawong M."/>
            <person name="Lucas S."/>
            <person name="Glavina Del Rio T."/>
            <person name="Tice H."/>
            <person name="Cheng J.F."/>
            <person name="Goodwin L."/>
            <person name="Tapia R."/>
            <person name="Pitluck S."/>
            <person name="Liolios K."/>
            <person name="Ivanova N."/>
            <person name="Mavromatis K."/>
            <person name="Mikhailova N."/>
            <person name="Pati A."/>
            <person name="Chen A."/>
            <person name="Palaniappan K."/>
            <person name="Brambilla E."/>
            <person name="Land M."/>
            <person name="Hauser L."/>
            <person name="Chang Y.J."/>
            <person name="Jeffries C.D."/>
            <person name="Brettin T."/>
            <person name="Detter J.C."/>
            <person name="Han C."/>
            <person name="Rohde M."/>
            <person name="Sikorski J."/>
            <person name="Woyke T."/>
            <person name="Bristow J."/>
            <person name="Eisen J.A."/>
            <person name="Markowitz V."/>
            <person name="Hugenholtz P."/>
            <person name="Kyrpides N.C."/>
            <person name="Klenk H.P."/>
        </authorList>
    </citation>
    <scope>NUCLEOTIDE SEQUENCE [LARGE SCALE GENOMIC DNA]</scope>
    <source>
        <strain evidence="7">DSM 17230 / JCM 13409 / AQ1.S1</strain>
    </source>
</reference>
<dbReference type="GO" id="GO:0005737">
    <property type="term" value="C:cytoplasm"/>
    <property type="evidence" value="ECO:0007669"/>
    <property type="project" value="TreeGrafter"/>
</dbReference>
<evidence type="ECO:0000256" key="4">
    <source>
        <dbReference type="SAM" id="Phobius"/>
    </source>
</evidence>
<keyword evidence="7" id="KW-1185">Reference proteome</keyword>
<organism evidence="6 7">
    <name type="scientific">Ignisphaera aggregans (strain DSM 17230 / JCM 13409 / AQ1.S1)</name>
    <dbReference type="NCBI Taxonomy" id="583356"/>
    <lineage>
        <taxon>Archaea</taxon>
        <taxon>Thermoproteota</taxon>
        <taxon>Thermoprotei</taxon>
        <taxon>Desulfurococcales</taxon>
        <taxon>Desulfurococcaceae</taxon>
        <taxon>Ignisphaera</taxon>
    </lineage>
</organism>
<dbReference type="InterPro" id="IPR040442">
    <property type="entry name" value="Pyrv_kinase-like_dom_sf"/>
</dbReference>
<name>E0SR67_IGNAA</name>
<evidence type="ECO:0000259" key="5">
    <source>
        <dbReference type="Pfam" id="PF03328"/>
    </source>
</evidence>
<keyword evidence="4" id="KW-0812">Transmembrane</keyword>
<dbReference type="EMBL" id="CP002098">
    <property type="protein sequence ID" value="ADM27216.1"/>
    <property type="molecule type" value="Genomic_DNA"/>
</dbReference>